<comment type="similarity">
    <text evidence="2">Belongs to the TMEM14 family.</text>
</comment>
<evidence type="ECO:0000256" key="6">
    <source>
        <dbReference type="SAM" id="Phobius"/>
    </source>
</evidence>
<organism evidence="7 8">
    <name type="scientific">Plectus sambesii</name>
    <dbReference type="NCBI Taxonomy" id="2011161"/>
    <lineage>
        <taxon>Eukaryota</taxon>
        <taxon>Metazoa</taxon>
        <taxon>Ecdysozoa</taxon>
        <taxon>Nematoda</taxon>
        <taxon>Chromadorea</taxon>
        <taxon>Plectida</taxon>
        <taxon>Plectina</taxon>
        <taxon>Plectoidea</taxon>
        <taxon>Plectidae</taxon>
        <taxon>Plectus</taxon>
    </lineage>
</organism>
<name>A0A914UIV2_9BILA</name>
<evidence type="ECO:0000256" key="4">
    <source>
        <dbReference type="ARBA" id="ARBA00022989"/>
    </source>
</evidence>
<dbReference type="WBParaSite" id="PSAMB.scaffold1798size27781.g14920.t1">
    <property type="protein sequence ID" value="PSAMB.scaffold1798size27781.g14920.t1"/>
    <property type="gene ID" value="PSAMB.scaffold1798size27781.g14920"/>
</dbReference>
<dbReference type="GO" id="GO:0070453">
    <property type="term" value="P:regulation of heme biosynthetic process"/>
    <property type="evidence" value="ECO:0007669"/>
    <property type="project" value="TreeGrafter"/>
</dbReference>
<reference evidence="8 9" key="1">
    <citation type="submission" date="2022-11" db="UniProtKB">
        <authorList>
            <consortium name="WormBaseParasite"/>
        </authorList>
    </citation>
    <scope>IDENTIFICATION</scope>
</reference>
<keyword evidence="7" id="KW-1185">Reference proteome</keyword>
<dbReference type="WBParaSite" id="PSAMB.scaffold1026size36941.g10354.t1">
    <property type="protein sequence ID" value="PSAMB.scaffold1026size36941.g10354.t1"/>
    <property type="gene ID" value="PSAMB.scaffold1026size36941.g10354"/>
</dbReference>
<dbReference type="InterPro" id="IPR005349">
    <property type="entry name" value="TMEM14"/>
</dbReference>
<evidence type="ECO:0000256" key="5">
    <source>
        <dbReference type="ARBA" id="ARBA00023136"/>
    </source>
</evidence>
<dbReference type="Pfam" id="PF03647">
    <property type="entry name" value="Tmemb_14"/>
    <property type="match status" value="1"/>
</dbReference>
<dbReference type="GO" id="GO:0031966">
    <property type="term" value="C:mitochondrial membrane"/>
    <property type="evidence" value="ECO:0007669"/>
    <property type="project" value="TreeGrafter"/>
</dbReference>
<evidence type="ECO:0000256" key="3">
    <source>
        <dbReference type="ARBA" id="ARBA00022692"/>
    </source>
</evidence>
<comment type="subcellular location">
    <subcellularLocation>
        <location evidence="1">Membrane</location>
    </subcellularLocation>
</comment>
<dbReference type="Gene3D" id="1.10.10.1740">
    <property type="entry name" value="Transmembrane protein 14-like"/>
    <property type="match status" value="1"/>
</dbReference>
<dbReference type="AlphaFoldDB" id="A0A914UIV2"/>
<feature type="transmembrane region" description="Helical" evidence="6">
    <location>
        <begin position="51"/>
        <end position="68"/>
    </location>
</feature>
<dbReference type="InterPro" id="IPR044890">
    <property type="entry name" value="TMEM14_sf"/>
</dbReference>
<sequence>MADVVGLGYAFVVILGGVIGFIKAGSYPSLIAGLAFGLINGYGAHTGNNTILLGGSGVLAAVMGMRFLSGGKFMPAGLVFVLSAIILARSLYRAFA</sequence>
<feature type="transmembrane region" description="Helical" evidence="6">
    <location>
        <begin position="74"/>
        <end position="92"/>
    </location>
</feature>
<dbReference type="PANTHER" id="PTHR12668:SF43">
    <property type="entry name" value="TRANSMEMBRANE PROTEIN 14 HOMOLOG"/>
    <property type="match status" value="1"/>
</dbReference>
<dbReference type="PANTHER" id="PTHR12668">
    <property type="entry name" value="TRANSMEMBRANE PROTEIN 14, 15"/>
    <property type="match status" value="1"/>
</dbReference>
<proteinExistence type="inferred from homology"/>
<evidence type="ECO:0000313" key="9">
    <source>
        <dbReference type="WBParaSite" id="PSAMB.scaffold1798size27781.g14920.t1"/>
    </source>
</evidence>
<keyword evidence="4 6" id="KW-1133">Transmembrane helix</keyword>
<feature type="transmembrane region" description="Helical" evidence="6">
    <location>
        <begin position="6"/>
        <end position="39"/>
    </location>
</feature>
<keyword evidence="3 6" id="KW-0812">Transmembrane</keyword>
<evidence type="ECO:0000313" key="7">
    <source>
        <dbReference type="Proteomes" id="UP000887566"/>
    </source>
</evidence>
<dbReference type="Proteomes" id="UP000887566">
    <property type="component" value="Unplaced"/>
</dbReference>
<evidence type="ECO:0000313" key="8">
    <source>
        <dbReference type="WBParaSite" id="PSAMB.scaffold1026size36941.g10354.t1"/>
    </source>
</evidence>
<evidence type="ECO:0000256" key="1">
    <source>
        <dbReference type="ARBA" id="ARBA00004370"/>
    </source>
</evidence>
<evidence type="ECO:0000256" key="2">
    <source>
        <dbReference type="ARBA" id="ARBA00007590"/>
    </source>
</evidence>
<keyword evidence="5 6" id="KW-0472">Membrane</keyword>
<accession>A0A914UIV2</accession>
<protein>
    <submittedName>
        <fullName evidence="8 9">Transmembrane protein 14C</fullName>
    </submittedName>
</protein>